<dbReference type="PANTHER" id="PTHR36245:SF7">
    <property type="entry name" value="GLYCINE-RICH PROTEIN"/>
    <property type="match status" value="1"/>
</dbReference>
<proteinExistence type="predicted"/>
<gene>
    <name evidence="2" type="ORF">LLUT_LOCUS21894</name>
</gene>
<keyword evidence="1" id="KW-0812">Transmembrane</keyword>
<comment type="caution">
    <text evidence="2">The sequence shown here is derived from an EMBL/GenBank/DDBJ whole genome shotgun (WGS) entry which is preliminary data.</text>
</comment>
<feature type="transmembrane region" description="Helical" evidence="1">
    <location>
        <begin position="112"/>
        <end position="130"/>
    </location>
</feature>
<protein>
    <submittedName>
        <fullName evidence="2">Uncharacterized protein</fullName>
    </submittedName>
</protein>
<keyword evidence="1" id="KW-0472">Membrane</keyword>
<accession>A0AAV1XH00</accession>
<sequence length="131" mass="14256">MYGLLLLEEQPNTMGFKEIGFSLLIFVYFTNLASSYPIQKILHSEPMPKNKIEDEGIYGSKIEGGTHGGQSHGNGNGNGGTGVVPVYAAAAANNNHRHHRGAANCNLDKIKFPPMIMITLVYPVILLFLLT</sequence>
<dbReference type="Proteomes" id="UP001497480">
    <property type="component" value="Unassembled WGS sequence"/>
</dbReference>
<keyword evidence="3" id="KW-1185">Reference proteome</keyword>
<evidence type="ECO:0000313" key="2">
    <source>
        <dbReference type="EMBL" id="CAL0320834.1"/>
    </source>
</evidence>
<evidence type="ECO:0000256" key="1">
    <source>
        <dbReference type="SAM" id="Phobius"/>
    </source>
</evidence>
<reference evidence="2 3" key="1">
    <citation type="submission" date="2024-03" db="EMBL/GenBank/DDBJ databases">
        <authorList>
            <person name="Martinez-Hernandez J."/>
        </authorList>
    </citation>
    <scope>NUCLEOTIDE SEQUENCE [LARGE SCALE GENOMIC DNA]</scope>
</reference>
<dbReference type="AlphaFoldDB" id="A0AAV1XH00"/>
<evidence type="ECO:0000313" key="3">
    <source>
        <dbReference type="Proteomes" id="UP001497480"/>
    </source>
</evidence>
<organism evidence="2 3">
    <name type="scientific">Lupinus luteus</name>
    <name type="common">European yellow lupine</name>
    <dbReference type="NCBI Taxonomy" id="3873"/>
    <lineage>
        <taxon>Eukaryota</taxon>
        <taxon>Viridiplantae</taxon>
        <taxon>Streptophyta</taxon>
        <taxon>Embryophyta</taxon>
        <taxon>Tracheophyta</taxon>
        <taxon>Spermatophyta</taxon>
        <taxon>Magnoliopsida</taxon>
        <taxon>eudicotyledons</taxon>
        <taxon>Gunneridae</taxon>
        <taxon>Pentapetalae</taxon>
        <taxon>rosids</taxon>
        <taxon>fabids</taxon>
        <taxon>Fabales</taxon>
        <taxon>Fabaceae</taxon>
        <taxon>Papilionoideae</taxon>
        <taxon>50 kb inversion clade</taxon>
        <taxon>genistoids sensu lato</taxon>
        <taxon>core genistoids</taxon>
        <taxon>Genisteae</taxon>
        <taxon>Lupinus</taxon>
    </lineage>
</organism>
<feature type="transmembrane region" description="Helical" evidence="1">
    <location>
        <begin position="20"/>
        <end position="38"/>
    </location>
</feature>
<dbReference type="EMBL" id="CAXHTB010000015">
    <property type="protein sequence ID" value="CAL0320834.1"/>
    <property type="molecule type" value="Genomic_DNA"/>
</dbReference>
<name>A0AAV1XH00_LUPLU</name>
<dbReference type="PANTHER" id="PTHR36245">
    <property type="entry name" value="GLYCINE-RICH PROTEIN DOT1-LIKE"/>
    <property type="match status" value="1"/>
</dbReference>
<keyword evidence="1" id="KW-1133">Transmembrane helix</keyword>